<feature type="signal peptide" evidence="1">
    <location>
        <begin position="1"/>
        <end position="25"/>
    </location>
</feature>
<feature type="chain" id="PRO_5005644092" description="GEVED domain-containing protein" evidence="1">
    <location>
        <begin position="26"/>
        <end position="185"/>
    </location>
</feature>
<dbReference type="AlphaFoldDB" id="A0A0M2UUT7"/>
<name>A0A0M2UUT7_9BACT</name>
<evidence type="ECO:0000259" key="2">
    <source>
        <dbReference type="Pfam" id="PF20009"/>
    </source>
</evidence>
<keyword evidence="1" id="KW-0732">Signal</keyword>
<evidence type="ECO:0000313" key="3">
    <source>
        <dbReference type="EMBL" id="KKO19577.1"/>
    </source>
</evidence>
<comment type="caution">
    <text evidence="3">The sequence shown here is derived from an EMBL/GenBank/DDBJ whole genome shotgun (WGS) entry which is preliminary data.</text>
</comment>
<dbReference type="Proteomes" id="UP000034954">
    <property type="component" value="Unassembled WGS sequence"/>
</dbReference>
<reference evidence="3 4" key="1">
    <citation type="journal article" date="2013" name="BMC Microbiol.">
        <title>Identification of the type II cytochrome c maturation pathway in anammox bacteria by comparative genomics.</title>
        <authorList>
            <person name="Ferousi C."/>
            <person name="Speth D.R."/>
            <person name="Reimann J."/>
            <person name="Op den Camp H.J."/>
            <person name="Allen J.W."/>
            <person name="Keltjens J.T."/>
            <person name="Jetten M.S."/>
        </authorList>
    </citation>
    <scope>NUCLEOTIDE SEQUENCE [LARGE SCALE GENOMIC DNA]</scope>
    <source>
        <strain evidence="3">RU1</strain>
    </source>
</reference>
<dbReference type="Pfam" id="PF20009">
    <property type="entry name" value="GEVED"/>
    <property type="match status" value="1"/>
</dbReference>
<feature type="domain" description="GEVED" evidence="2">
    <location>
        <begin position="99"/>
        <end position="180"/>
    </location>
</feature>
<dbReference type="EMBL" id="LAQJ01000176">
    <property type="protein sequence ID" value="KKO19577.1"/>
    <property type="molecule type" value="Genomic_DNA"/>
</dbReference>
<keyword evidence="4" id="KW-1185">Reference proteome</keyword>
<evidence type="ECO:0000256" key="1">
    <source>
        <dbReference type="SAM" id="SignalP"/>
    </source>
</evidence>
<accession>A0A0M2UUT7</accession>
<gene>
    <name evidence="3" type="ORF">BROFUL_01684</name>
</gene>
<sequence length="185" mass="21033">MARKKRVFFTSVGALLFLSSLLASAVKGETMPDFGSAPSPYPSAATFNQQYEYLGEDSTANDGVLFRKKPGDWDVGRKVNVVWHLTTTDKKIFYPHGVYFRLYIDWNHDGDWDDAGEMVVDSFKDKVRGNRVRKFKESFVVPEHTREGPFWARAWVSYGFPSPVNGDFSTSFGEIEDYNLFDEGG</sequence>
<protein>
    <recommendedName>
        <fullName evidence="2">GEVED domain-containing protein</fullName>
    </recommendedName>
</protein>
<organism evidence="3 4">
    <name type="scientific">Candidatus Brocadia fulgida</name>
    <dbReference type="NCBI Taxonomy" id="380242"/>
    <lineage>
        <taxon>Bacteria</taxon>
        <taxon>Pseudomonadati</taxon>
        <taxon>Planctomycetota</taxon>
        <taxon>Candidatus Brocadiia</taxon>
        <taxon>Candidatus Brocadiales</taxon>
        <taxon>Candidatus Brocadiaceae</taxon>
        <taxon>Candidatus Brocadia</taxon>
    </lineage>
</organism>
<evidence type="ECO:0000313" key="4">
    <source>
        <dbReference type="Proteomes" id="UP000034954"/>
    </source>
</evidence>
<dbReference type="InterPro" id="IPR045474">
    <property type="entry name" value="GEVED"/>
</dbReference>
<proteinExistence type="predicted"/>